<evidence type="ECO:0000313" key="3">
    <source>
        <dbReference type="Proteomes" id="UP000605897"/>
    </source>
</evidence>
<keyword evidence="3" id="KW-1185">Reference proteome</keyword>
<feature type="compositionally biased region" description="Acidic residues" evidence="1">
    <location>
        <begin position="18"/>
        <end position="30"/>
    </location>
</feature>
<sequence>MTDPRREDLDEEARPATEQDEGLGEEDASLPEDRTPAGPGEEA</sequence>
<feature type="compositionally biased region" description="Basic and acidic residues" evidence="1">
    <location>
        <begin position="1"/>
        <end position="17"/>
    </location>
</feature>
<gene>
    <name evidence="2" type="ORF">GCM10017786_24210</name>
</gene>
<reference evidence="3" key="1">
    <citation type="journal article" date="2019" name="Int. J. Syst. Evol. Microbiol.">
        <title>The Global Catalogue of Microorganisms (GCM) 10K type strain sequencing project: providing services to taxonomists for standard genome sequencing and annotation.</title>
        <authorList>
            <consortium name="The Broad Institute Genomics Platform"/>
            <consortium name="The Broad Institute Genome Sequencing Center for Infectious Disease"/>
            <person name="Wu L."/>
            <person name="Ma J."/>
        </authorList>
    </citation>
    <scope>NUCLEOTIDE SEQUENCE [LARGE SCALE GENOMIC DNA]</scope>
    <source>
        <strain evidence="3">CGMCC 4.7677</strain>
    </source>
</reference>
<organism evidence="2 3">
    <name type="scientific">Amycolatopsis deserti</name>
    <dbReference type="NCBI Taxonomy" id="185696"/>
    <lineage>
        <taxon>Bacteria</taxon>
        <taxon>Bacillati</taxon>
        <taxon>Actinomycetota</taxon>
        <taxon>Actinomycetes</taxon>
        <taxon>Pseudonocardiales</taxon>
        <taxon>Pseudonocardiaceae</taxon>
        <taxon>Amycolatopsis</taxon>
    </lineage>
</organism>
<dbReference type="Proteomes" id="UP000605897">
    <property type="component" value="Unassembled WGS sequence"/>
</dbReference>
<accession>A0ABQ3IQ03</accession>
<dbReference type="EMBL" id="BNAU01000002">
    <property type="protein sequence ID" value="GHE91039.1"/>
    <property type="molecule type" value="Genomic_DNA"/>
</dbReference>
<evidence type="ECO:0000313" key="2">
    <source>
        <dbReference type="EMBL" id="GHE91039.1"/>
    </source>
</evidence>
<proteinExistence type="predicted"/>
<feature type="region of interest" description="Disordered" evidence="1">
    <location>
        <begin position="1"/>
        <end position="43"/>
    </location>
</feature>
<comment type="caution">
    <text evidence="2">The sequence shown here is derived from an EMBL/GenBank/DDBJ whole genome shotgun (WGS) entry which is preliminary data.</text>
</comment>
<name>A0ABQ3IQ03_9PSEU</name>
<evidence type="ECO:0000256" key="1">
    <source>
        <dbReference type="SAM" id="MobiDB-lite"/>
    </source>
</evidence>
<dbReference type="RefSeq" id="WP_268246335.1">
    <property type="nucleotide sequence ID" value="NZ_BNAU01000002.1"/>
</dbReference>
<protein>
    <submittedName>
        <fullName evidence="2">Uncharacterized protein</fullName>
    </submittedName>
</protein>